<evidence type="ECO:0000313" key="4">
    <source>
        <dbReference type="EMBL" id="OAB79999.1"/>
    </source>
</evidence>
<dbReference type="STRING" id="1763537.ULVI_04475"/>
<dbReference type="OrthoDB" id="9815709at2"/>
<dbReference type="Pfam" id="PF00472">
    <property type="entry name" value="RF-1"/>
    <property type="match status" value="1"/>
</dbReference>
<protein>
    <submittedName>
        <fullName evidence="4">Peptide chain release factor 1</fullName>
    </submittedName>
</protein>
<dbReference type="GO" id="GO:0004045">
    <property type="term" value="F:peptidyl-tRNA hydrolase activity"/>
    <property type="evidence" value="ECO:0007669"/>
    <property type="project" value="TreeGrafter"/>
</dbReference>
<feature type="region of interest" description="Disordered" evidence="2">
    <location>
        <begin position="98"/>
        <end position="135"/>
    </location>
</feature>
<accession>A0A167ITE0</accession>
<feature type="compositionally biased region" description="Basic residues" evidence="2">
    <location>
        <begin position="115"/>
        <end position="135"/>
    </location>
</feature>
<name>A0A167ITE0_9FLAO</name>
<dbReference type="PANTHER" id="PTHR47814:SF1">
    <property type="entry name" value="PEPTIDYL-TRNA HYDROLASE ARFB"/>
    <property type="match status" value="1"/>
</dbReference>
<gene>
    <name evidence="4" type="ORF">ULVI_04475</name>
</gene>
<sequence>MHTETIIKELDFKAIRSSGAGGQHVNKTASKVVLSFNVLNSEGLTASEKQRLQQRLQNRITSEGIISLQCSESRSQHRNKAIVIERLIVLLKQHLRKAKVRKKTKPSKNSIERRLRSKKVTALKKSNRKPPKLDR</sequence>
<feature type="domain" description="Prokaryotic-type class I peptide chain release factors" evidence="3">
    <location>
        <begin position="16"/>
        <end position="32"/>
    </location>
</feature>
<evidence type="ECO:0000256" key="1">
    <source>
        <dbReference type="ARBA" id="ARBA00010835"/>
    </source>
</evidence>
<comment type="caution">
    <text evidence="4">The sequence shown here is derived from an EMBL/GenBank/DDBJ whole genome shotgun (WGS) entry which is preliminary data.</text>
</comment>
<dbReference type="InterPro" id="IPR000352">
    <property type="entry name" value="Pep_chain_release_fac_I"/>
</dbReference>
<dbReference type="NCBIfam" id="NF006718">
    <property type="entry name" value="PRK09256.1"/>
    <property type="match status" value="1"/>
</dbReference>
<keyword evidence="5" id="KW-1185">Reference proteome</keyword>
<reference evidence="4 5" key="1">
    <citation type="submission" date="2016-02" db="EMBL/GenBank/DDBJ databases">
        <title>Ulvibacter sp. LPB0005, isolated from Thais luteostoma.</title>
        <authorList>
            <person name="Shin S.-K."/>
            <person name="Yi H."/>
        </authorList>
    </citation>
    <scope>NUCLEOTIDE SEQUENCE [LARGE SCALE GENOMIC DNA]</scope>
    <source>
        <strain evidence="4 5">LPB0005</strain>
    </source>
</reference>
<dbReference type="RefSeq" id="WP_068590161.1">
    <property type="nucleotide sequence ID" value="NZ_LRXL01000026.1"/>
</dbReference>
<dbReference type="PROSITE" id="PS00745">
    <property type="entry name" value="RF_PROK_I"/>
    <property type="match status" value="1"/>
</dbReference>
<dbReference type="PANTHER" id="PTHR47814">
    <property type="entry name" value="PEPTIDYL-TRNA HYDROLASE ARFB"/>
    <property type="match status" value="1"/>
</dbReference>
<dbReference type="EMBL" id="LRXL01000026">
    <property type="protein sequence ID" value="OAB79999.1"/>
    <property type="molecule type" value="Genomic_DNA"/>
</dbReference>
<dbReference type="InterPro" id="IPR045853">
    <property type="entry name" value="Pep_chain_release_fac_I_sf"/>
</dbReference>
<comment type="similarity">
    <text evidence="1">Belongs to the prokaryotic/mitochondrial release factor family.</text>
</comment>
<evidence type="ECO:0000256" key="2">
    <source>
        <dbReference type="SAM" id="MobiDB-lite"/>
    </source>
</evidence>
<dbReference type="GO" id="GO:0043022">
    <property type="term" value="F:ribosome binding"/>
    <property type="evidence" value="ECO:0007669"/>
    <property type="project" value="TreeGrafter"/>
</dbReference>
<proteinExistence type="inferred from homology"/>
<organism evidence="4 5">
    <name type="scientific">Cochleicola gelatinilyticus</name>
    <dbReference type="NCBI Taxonomy" id="1763537"/>
    <lineage>
        <taxon>Bacteria</taxon>
        <taxon>Pseudomonadati</taxon>
        <taxon>Bacteroidota</taxon>
        <taxon>Flavobacteriia</taxon>
        <taxon>Flavobacteriales</taxon>
        <taxon>Flavobacteriaceae</taxon>
        <taxon>Cochleicola</taxon>
    </lineage>
</organism>
<dbReference type="GO" id="GO:0072344">
    <property type="term" value="P:rescue of stalled ribosome"/>
    <property type="evidence" value="ECO:0007669"/>
    <property type="project" value="TreeGrafter"/>
</dbReference>
<dbReference type="SUPFAM" id="SSF75620">
    <property type="entry name" value="Release factor"/>
    <property type="match status" value="1"/>
</dbReference>
<dbReference type="Gene3D" id="3.30.160.20">
    <property type="match status" value="1"/>
</dbReference>
<evidence type="ECO:0000259" key="3">
    <source>
        <dbReference type="PROSITE" id="PS00745"/>
    </source>
</evidence>
<dbReference type="Proteomes" id="UP000077013">
    <property type="component" value="Unassembled WGS sequence"/>
</dbReference>
<dbReference type="AlphaFoldDB" id="A0A167ITE0"/>
<evidence type="ECO:0000313" key="5">
    <source>
        <dbReference type="Proteomes" id="UP000077013"/>
    </source>
</evidence>
<dbReference type="GO" id="GO:0003747">
    <property type="term" value="F:translation release factor activity"/>
    <property type="evidence" value="ECO:0007669"/>
    <property type="project" value="InterPro"/>
</dbReference>